<dbReference type="PANTHER" id="PTHR30160">
    <property type="entry name" value="TETRAACYLDISACCHARIDE 4'-KINASE-RELATED"/>
    <property type="match status" value="1"/>
</dbReference>
<evidence type="ECO:0000256" key="1">
    <source>
        <dbReference type="ARBA" id="ARBA00022676"/>
    </source>
</evidence>
<dbReference type="GO" id="GO:0009244">
    <property type="term" value="P:lipopolysaccharide core region biosynthetic process"/>
    <property type="evidence" value="ECO:0007669"/>
    <property type="project" value="TreeGrafter"/>
</dbReference>
<keyword evidence="1" id="KW-0328">Glycosyltransferase</keyword>
<dbReference type="AlphaFoldDB" id="A0A2G8TIR3"/>
<comment type="caution">
    <text evidence="3">The sequence shown here is derived from an EMBL/GenBank/DDBJ whole genome shotgun (WGS) entry which is preliminary data.</text>
</comment>
<proteinExistence type="predicted"/>
<dbReference type="PANTHER" id="PTHR30160:SF1">
    <property type="entry name" value="LIPOPOLYSACCHARIDE 1,2-N-ACETYLGLUCOSAMINETRANSFERASE-RELATED"/>
    <property type="match status" value="1"/>
</dbReference>
<gene>
    <name evidence="3" type="ORF">CR105_08125</name>
</gene>
<dbReference type="Proteomes" id="UP000230390">
    <property type="component" value="Unassembled WGS sequence"/>
</dbReference>
<accession>A0A2G8TIR3</accession>
<organism evidence="3 4">
    <name type="scientific">Massilia eurypsychrophila</name>
    <dbReference type="NCBI Taxonomy" id="1485217"/>
    <lineage>
        <taxon>Bacteria</taxon>
        <taxon>Pseudomonadati</taxon>
        <taxon>Pseudomonadota</taxon>
        <taxon>Betaproteobacteria</taxon>
        <taxon>Burkholderiales</taxon>
        <taxon>Oxalobacteraceae</taxon>
        <taxon>Telluria group</taxon>
        <taxon>Massilia</taxon>
    </lineage>
</organism>
<protein>
    <submittedName>
        <fullName evidence="3">LPS biosynthesis glycosyltransferase</fullName>
    </submittedName>
</protein>
<dbReference type="CDD" id="cd03789">
    <property type="entry name" value="GT9_LPS_heptosyltransferase"/>
    <property type="match status" value="1"/>
</dbReference>
<dbReference type="GO" id="GO:0008713">
    <property type="term" value="F:ADP-heptose-lipopolysaccharide heptosyltransferase activity"/>
    <property type="evidence" value="ECO:0007669"/>
    <property type="project" value="TreeGrafter"/>
</dbReference>
<dbReference type="EMBL" id="PDOC01000004">
    <property type="protein sequence ID" value="PIL45518.1"/>
    <property type="molecule type" value="Genomic_DNA"/>
</dbReference>
<dbReference type="SUPFAM" id="SSF53756">
    <property type="entry name" value="UDP-Glycosyltransferase/glycogen phosphorylase"/>
    <property type="match status" value="1"/>
</dbReference>
<keyword evidence="4" id="KW-1185">Reference proteome</keyword>
<keyword evidence="2 3" id="KW-0808">Transferase</keyword>
<dbReference type="InterPro" id="IPR002201">
    <property type="entry name" value="Glyco_trans_9"/>
</dbReference>
<evidence type="ECO:0000256" key="2">
    <source>
        <dbReference type="ARBA" id="ARBA00022679"/>
    </source>
</evidence>
<reference evidence="3 4" key="1">
    <citation type="submission" date="2017-10" db="EMBL/GenBank/DDBJ databases">
        <title>Massilia psychrophilum sp. nov., a novel purple-pigmented bacterium isolated from Tianshan glacier, Xinjiang Municipality, China.</title>
        <authorList>
            <person name="Wang H."/>
        </authorList>
    </citation>
    <scope>NUCLEOTIDE SEQUENCE [LARGE SCALE GENOMIC DNA]</scope>
    <source>
        <strain evidence="3 4">JCM 30074</strain>
    </source>
</reference>
<dbReference type="Gene3D" id="3.40.50.2000">
    <property type="entry name" value="Glycogen Phosphorylase B"/>
    <property type="match status" value="2"/>
</dbReference>
<dbReference type="Pfam" id="PF01075">
    <property type="entry name" value="Glyco_transf_9"/>
    <property type="match status" value="1"/>
</dbReference>
<name>A0A2G8TIR3_9BURK</name>
<dbReference type="GO" id="GO:0005829">
    <property type="term" value="C:cytosol"/>
    <property type="evidence" value="ECO:0007669"/>
    <property type="project" value="TreeGrafter"/>
</dbReference>
<dbReference type="InterPro" id="IPR051199">
    <property type="entry name" value="LPS_LOS_Heptosyltrfase"/>
</dbReference>
<sequence>MRRIAVFRALQLGDMLCVVPALRALHRAAPQARITLIGLPWAREFADRFRHYIDAFMVFPGFPGLPERIPDVAALPRFLTDARMRRFDLAIQLHGSGALSNSIVALLGARRMAGFHQADGWCPDPATFLPWGEPEHEVTRYLRLMQSLGCSGDDTALEFPFEVTDRAAVAALGPLPPERRFVCIHAGARMRSRRWPAARFGQVADGLAARGWQVVLTGSIEEQAVAAEVMAQMAAPAFDLTGRTTLGSLALLVARAGLVVSNDTAVSHLAAASGTPSVIISSGGDPLRWAPLDRARHRVLYAAAGCRPCAFEACPIGHPCALGVSAERVLDAALELCGSGPVRASEMTS</sequence>
<dbReference type="OrthoDB" id="9807356at2"/>
<evidence type="ECO:0000313" key="3">
    <source>
        <dbReference type="EMBL" id="PIL45518.1"/>
    </source>
</evidence>
<evidence type="ECO:0000313" key="4">
    <source>
        <dbReference type="Proteomes" id="UP000230390"/>
    </source>
</evidence>